<comment type="caution">
    <text evidence="2">The sequence shown here is derived from an EMBL/GenBank/DDBJ whole genome shotgun (WGS) entry which is preliminary data.</text>
</comment>
<name>A0A9P6YNS5_RHIOR</name>
<feature type="coiled-coil region" evidence="1">
    <location>
        <begin position="451"/>
        <end position="478"/>
    </location>
</feature>
<reference evidence="2" key="1">
    <citation type="journal article" date="2020" name="Microb. Genom.">
        <title>Genetic diversity of clinical and environmental Mucorales isolates obtained from an investigation of mucormycosis cases among solid organ transplant recipients.</title>
        <authorList>
            <person name="Nguyen M.H."/>
            <person name="Kaul D."/>
            <person name="Muto C."/>
            <person name="Cheng S.J."/>
            <person name="Richter R.A."/>
            <person name="Bruno V.M."/>
            <person name="Liu G."/>
            <person name="Beyhan S."/>
            <person name="Sundermann A.J."/>
            <person name="Mounaud S."/>
            <person name="Pasculle A.W."/>
            <person name="Nierman W.C."/>
            <person name="Driscoll E."/>
            <person name="Cumbie R."/>
            <person name="Clancy C.J."/>
            <person name="Dupont C.L."/>
        </authorList>
    </citation>
    <scope>NUCLEOTIDE SEQUENCE</scope>
    <source>
        <strain evidence="2">GL16</strain>
    </source>
</reference>
<dbReference type="AlphaFoldDB" id="A0A9P6YNS5"/>
<sequence length="514" mass="59290">MTELFTWNCTQWLEENFFKNNDLPHFFIQGKYTYINKTVAFEEYKKAVHLAANSENISHSQWSNMIVDVNFSVLQNNDVKDFWIGMLEAEHRDANLNQYSKLTFIHHTQEQYVNPPLPVKRKSTEQAASSVVGVEIDAFEEIDSMHVEGMGESIATWVGREGRITAVVDRKTRYFHALGMNGILDLSDTSEGSQFSKFSLDTQEKIRQLFSPPHITIPCIEQRFEEIQNELRHTANENGRYLKRYLEKLDMFKSKEKCSTSKRLYIIMLELMLYDSYIFDPKDSKFLSEGDYVVKVWGPLLETLFRGSGAILHWGDTVPDNIRAVNRTIKMDLRIINSLDDEKIMPDFATGEIAKSILKSKFYKDKLKAVLLSKMDLNQIIESSSKFNESTLPIYMPFFIIAELEATVCVLYLGSNGLYVINEITTISLPTTSLEVKNGAVLRVISKLNIMKKLVEDIKQLNKTIVELESIKKRKTLKALTISQISNDKDEPNFKEWIRPVWFPPKFESDSDDA</sequence>
<keyword evidence="1" id="KW-0175">Coiled coil</keyword>
<proteinExistence type="predicted"/>
<evidence type="ECO:0000313" key="3">
    <source>
        <dbReference type="Proteomes" id="UP000717996"/>
    </source>
</evidence>
<dbReference type="EMBL" id="JAANIT010000038">
    <property type="protein sequence ID" value="KAG1553407.1"/>
    <property type="molecule type" value="Genomic_DNA"/>
</dbReference>
<dbReference type="Proteomes" id="UP000717996">
    <property type="component" value="Unassembled WGS sequence"/>
</dbReference>
<protein>
    <submittedName>
        <fullName evidence="2">Uncharacterized protein</fullName>
    </submittedName>
</protein>
<organism evidence="2 3">
    <name type="scientific">Rhizopus oryzae</name>
    <name type="common">Mucormycosis agent</name>
    <name type="synonym">Rhizopus arrhizus var. delemar</name>
    <dbReference type="NCBI Taxonomy" id="64495"/>
    <lineage>
        <taxon>Eukaryota</taxon>
        <taxon>Fungi</taxon>
        <taxon>Fungi incertae sedis</taxon>
        <taxon>Mucoromycota</taxon>
        <taxon>Mucoromycotina</taxon>
        <taxon>Mucoromycetes</taxon>
        <taxon>Mucorales</taxon>
        <taxon>Mucorineae</taxon>
        <taxon>Rhizopodaceae</taxon>
        <taxon>Rhizopus</taxon>
    </lineage>
</organism>
<accession>A0A9P6YNS5</accession>
<dbReference type="OrthoDB" id="2288006at2759"/>
<evidence type="ECO:0000256" key="1">
    <source>
        <dbReference type="SAM" id="Coils"/>
    </source>
</evidence>
<evidence type="ECO:0000313" key="2">
    <source>
        <dbReference type="EMBL" id="KAG1553407.1"/>
    </source>
</evidence>
<gene>
    <name evidence="2" type="ORF">G6F51_000630</name>
</gene>